<organism evidence="2">
    <name type="scientific">mine drainage metagenome</name>
    <dbReference type="NCBI Taxonomy" id="410659"/>
    <lineage>
        <taxon>unclassified sequences</taxon>
        <taxon>metagenomes</taxon>
        <taxon>ecological metagenomes</taxon>
    </lineage>
</organism>
<evidence type="ECO:0000313" key="2">
    <source>
        <dbReference type="EMBL" id="OIQ82679.1"/>
    </source>
</evidence>
<dbReference type="InterPro" id="IPR036388">
    <property type="entry name" value="WH-like_DNA-bd_sf"/>
</dbReference>
<proteinExistence type="predicted"/>
<dbReference type="Gene3D" id="1.10.10.10">
    <property type="entry name" value="Winged helix-like DNA-binding domain superfamily/Winged helix DNA-binding domain"/>
    <property type="match status" value="1"/>
</dbReference>
<accession>A0A1J5QS15</accession>
<evidence type="ECO:0000256" key="1">
    <source>
        <dbReference type="SAM" id="MobiDB-lite"/>
    </source>
</evidence>
<feature type="region of interest" description="Disordered" evidence="1">
    <location>
        <begin position="1"/>
        <end position="42"/>
    </location>
</feature>
<gene>
    <name evidence="2" type="ORF">GALL_355350</name>
</gene>
<name>A0A1J5QS15_9ZZZZ</name>
<reference evidence="2" key="1">
    <citation type="submission" date="2016-10" db="EMBL/GenBank/DDBJ databases">
        <title>Sequence of Gallionella enrichment culture.</title>
        <authorList>
            <person name="Poehlein A."/>
            <person name="Muehling M."/>
            <person name="Daniel R."/>
        </authorList>
    </citation>
    <scope>NUCLEOTIDE SEQUENCE</scope>
</reference>
<protein>
    <submittedName>
        <fullName evidence="2">MarR family protein</fullName>
    </submittedName>
</protein>
<dbReference type="EMBL" id="MLJW01000778">
    <property type="protein sequence ID" value="OIQ82679.1"/>
    <property type="molecule type" value="Genomic_DNA"/>
</dbReference>
<dbReference type="AlphaFoldDB" id="A0A1J5QS15"/>
<comment type="caution">
    <text evidence="2">The sequence shown here is derived from an EMBL/GenBank/DDBJ whole genome shotgun (WGS) entry which is preliminary data.</text>
</comment>
<feature type="region of interest" description="Disordered" evidence="1">
    <location>
        <begin position="96"/>
        <end position="115"/>
    </location>
</feature>
<sequence length="115" mass="10908">MSRGPVAGAVRRDAGAPGAGSAPDPAPGPRGTPGSKAAPAPGAWSRVLAEAAARGGTASQVAERLGLPAPLVSAVLDHAERLGIVSVAGRTCSSACPSGPERPAACHGCPLGSGG</sequence>